<proteinExistence type="predicted"/>
<dbReference type="EMBL" id="JAGTPX010000006">
    <property type="protein sequence ID" value="MBR8669434.1"/>
    <property type="molecule type" value="Genomic_DNA"/>
</dbReference>
<dbReference type="RefSeq" id="WP_193224652.1">
    <property type="nucleotide sequence ID" value="NZ_JAGTPX020000007.1"/>
</dbReference>
<accession>A0A941JME8</accession>
<evidence type="ECO:0000313" key="2">
    <source>
        <dbReference type="EMBL" id="MBR8669434.1"/>
    </source>
</evidence>
<organism evidence="2">
    <name type="scientific">Niallia circulans</name>
    <name type="common">Bacillus circulans</name>
    <dbReference type="NCBI Taxonomy" id="1397"/>
    <lineage>
        <taxon>Bacteria</taxon>
        <taxon>Bacillati</taxon>
        <taxon>Bacillota</taxon>
        <taxon>Bacilli</taxon>
        <taxon>Bacillales</taxon>
        <taxon>Bacillaceae</taxon>
        <taxon>Niallia</taxon>
    </lineage>
</organism>
<dbReference type="Pfam" id="PF13643">
    <property type="entry name" value="DUF4145"/>
    <property type="match status" value="1"/>
</dbReference>
<feature type="domain" description="DUF4145" evidence="1">
    <location>
        <begin position="2"/>
        <end position="60"/>
    </location>
</feature>
<evidence type="ECO:0000259" key="1">
    <source>
        <dbReference type="Pfam" id="PF13643"/>
    </source>
</evidence>
<dbReference type="AlphaFoldDB" id="A0A941JME8"/>
<name>A0A941JME8_NIACI</name>
<gene>
    <name evidence="2" type="ORF">KD144_07750</name>
</gene>
<dbReference type="InterPro" id="IPR025285">
    <property type="entry name" value="DUF4145"/>
</dbReference>
<protein>
    <submittedName>
        <fullName evidence="2">DUF4145 domain-containing protein</fullName>
    </submittedName>
</protein>
<sequence>MLVEAICKEKGITQTQVMKSGEPKMKNLNLFEKINTLKEKNIIDEAQKQVLPQIRDMGNHTKNT</sequence>
<comment type="caution">
    <text evidence="2">The sequence shown here is derived from an EMBL/GenBank/DDBJ whole genome shotgun (WGS) entry which is preliminary data.</text>
</comment>
<reference evidence="2" key="1">
    <citation type="submission" date="2021-04" db="EMBL/GenBank/DDBJ databases">
        <title>Genomic analysis of electroactive and textile dye degrading Bacillus circulans strain: DC10 isolated from constructed wetland-microbial fuel cells treating textile dye wastewaters.</title>
        <authorList>
            <person name="Patel D.U."/>
            <person name="Desai C.R."/>
        </authorList>
    </citation>
    <scope>NUCLEOTIDE SEQUENCE</scope>
    <source>
        <strain evidence="2">DC10</strain>
    </source>
</reference>